<evidence type="ECO:0000256" key="8">
    <source>
        <dbReference type="RuleBase" id="RU003639"/>
    </source>
</evidence>
<evidence type="ECO:0000256" key="2">
    <source>
        <dbReference type="ARBA" id="ARBA00008472"/>
    </source>
</evidence>
<keyword evidence="5 7" id="KW-1133">Transmembrane helix</keyword>
<feature type="transmembrane region" description="Helical" evidence="7">
    <location>
        <begin position="12"/>
        <end position="37"/>
    </location>
</feature>
<feature type="transmembrane region" description="Helical" evidence="7">
    <location>
        <begin position="96"/>
        <end position="119"/>
    </location>
</feature>
<dbReference type="InterPro" id="IPR023043">
    <property type="entry name" value="NAD(P)H_OxRDtase_bac/plastid"/>
</dbReference>
<dbReference type="GO" id="GO:0048038">
    <property type="term" value="F:quinone binding"/>
    <property type="evidence" value="ECO:0007669"/>
    <property type="project" value="UniProtKB-KW"/>
</dbReference>
<evidence type="ECO:0000256" key="1">
    <source>
        <dbReference type="ARBA" id="ARBA00004141"/>
    </source>
</evidence>
<evidence type="ECO:0000256" key="6">
    <source>
        <dbReference type="ARBA" id="ARBA00023136"/>
    </source>
</evidence>
<comment type="subcellular location">
    <subcellularLocation>
        <location evidence="7 8">Cell membrane</location>
        <topology evidence="7 8">Multi-pass membrane protein</topology>
    </subcellularLocation>
    <subcellularLocation>
        <location evidence="1">Membrane</location>
        <topology evidence="1">Multi-pass membrane protein</topology>
    </subcellularLocation>
</comment>
<dbReference type="GO" id="GO:0050136">
    <property type="term" value="F:NADH dehydrogenase (quinone) (non-electrogenic) activity"/>
    <property type="evidence" value="ECO:0007669"/>
    <property type="project" value="UniProtKB-UniRule"/>
</dbReference>
<dbReference type="EMBL" id="MOXJ01000015">
    <property type="protein sequence ID" value="PDO10382.1"/>
    <property type="molecule type" value="Genomic_DNA"/>
</dbReference>
<gene>
    <name evidence="7" type="primary">nuoA</name>
    <name evidence="9" type="ORF">BLM47_07585</name>
</gene>
<comment type="similarity">
    <text evidence="2 7 8">Belongs to the complex I subunit 3 family.</text>
</comment>
<dbReference type="HAMAP" id="MF_01394">
    <property type="entry name" value="NDH1_NuoA"/>
    <property type="match status" value="1"/>
</dbReference>
<accession>A0A2A6E0B9</accession>
<dbReference type="GO" id="GO:0030964">
    <property type="term" value="C:NADH dehydrogenase complex"/>
    <property type="evidence" value="ECO:0007669"/>
    <property type="project" value="TreeGrafter"/>
</dbReference>
<dbReference type="Proteomes" id="UP000243688">
    <property type="component" value="Unassembled WGS sequence"/>
</dbReference>
<evidence type="ECO:0000313" key="10">
    <source>
        <dbReference type="Proteomes" id="UP000243688"/>
    </source>
</evidence>
<reference evidence="9 10" key="1">
    <citation type="submission" date="2016-12" db="EMBL/GenBank/DDBJ databases">
        <title>Candidatus Reconcilibacillus cellulovorans genome.</title>
        <authorList>
            <person name="Kolinko S."/>
            <person name="Wu Y.-W."/>
            <person name="Tachea F."/>
            <person name="Denzel E."/>
            <person name="Hiras J."/>
            <person name="Baecker N."/>
            <person name="Chan L.J."/>
            <person name="Eichorst S.A."/>
            <person name="Frey D."/>
            <person name="Adams P.D."/>
            <person name="Pray T."/>
            <person name="Tanjore D."/>
            <person name="Petzold C.J."/>
            <person name="Gladden J.M."/>
            <person name="Simmons B.A."/>
            <person name="Singer S.W."/>
        </authorList>
    </citation>
    <scope>NUCLEOTIDE SEQUENCE [LARGE SCALE GENOMIC DNA]</scope>
    <source>
        <strain evidence="9">JTherm</strain>
    </source>
</reference>
<evidence type="ECO:0000256" key="4">
    <source>
        <dbReference type="ARBA" id="ARBA00022692"/>
    </source>
</evidence>
<evidence type="ECO:0000256" key="3">
    <source>
        <dbReference type="ARBA" id="ARBA00022448"/>
    </source>
</evidence>
<keyword evidence="7" id="KW-1278">Translocase</keyword>
<comment type="function">
    <text evidence="7">NDH-1 shuttles electrons from NADH, via FMN and iron-sulfur (Fe-S) centers, to quinones in the respiratory chain. The immediate electron acceptor for the enzyme in this species is believed to be a menaquinone. Couples the redox reaction to proton translocation (for every two electrons transferred, four hydrogen ions are translocated across the cytoplasmic membrane), and thus conserves the redox energy in a proton gradient.</text>
</comment>
<keyword evidence="3 7" id="KW-0813">Transport</keyword>
<keyword evidence="7 8" id="KW-0874">Quinone</keyword>
<evidence type="ECO:0000256" key="5">
    <source>
        <dbReference type="ARBA" id="ARBA00022989"/>
    </source>
</evidence>
<keyword evidence="4 7" id="KW-0812">Transmembrane</keyword>
<keyword evidence="9" id="KW-0830">Ubiquinone</keyword>
<comment type="caution">
    <text evidence="9">The sequence shown here is derived from an EMBL/GenBank/DDBJ whole genome shotgun (WGS) entry which is preliminary data.</text>
</comment>
<dbReference type="Pfam" id="PF00507">
    <property type="entry name" value="Oxidored_q4"/>
    <property type="match status" value="1"/>
</dbReference>
<dbReference type="PANTHER" id="PTHR11058">
    <property type="entry name" value="NADH-UBIQUINONE OXIDOREDUCTASE CHAIN 3"/>
    <property type="match status" value="1"/>
</dbReference>
<dbReference type="NCBIfam" id="NF005839">
    <property type="entry name" value="PRK07756.1"/>
    <property type="match status" value="1"/>
</dbReference>
<dbReference type="GO" id="GO:0008137">
    <property type="term" value="F:NADH dehydrogenase (ubiquinone) activity"/>
    <property type="evidence" value="ECO:0007669"/>
    <property type="project" value="InterPro"/>
</dbReference>
<keyword evidence="7" id="KW-1003">Cell membrane</keyword>
<dbReference type="PANTHER" id="PTHR11058:SF9">
    <property type="entry name" value="NADH-UBIQUINONE OXIDOREDUCTASE CHAIN 3"/>
    <property type="match status" value="1"/>
</dbReference>
<organism evidence="9 10">
    <name type="scientific">Candidatus Reconcilbacillus cellulovorans</name>
    <dbReference type="NCBI Taxonomy" id="1906605"/>
    <lineage>
        <taxon>Bacteria</taxon>
        <taxon>Bacillati</taxon>
        <taxon>Bacillota</taxon>
        <taxon>Bacilli</taxon>
        <taxon>Bacillales</taxon>
        <taxon>Paenibacillaceae</taxon>
        <taxon>Candidatus Reconcilbacillus</taxon>
    </lineage>
</organism>
<proteinExistence type="inferred from homology"/>
<dbReference type="GO" id="GO:0005886">
    <property type="term" value="C:plasma membrane"/>
    <property type="evidence" value="ECO:0007669"/>
    <property type="project" value="UniProtKB-SubCell"/>
</dbReference>
<comment type="subunit">
    <text evidence="7">NDH-1 is composed of 14 different subunits. Subunits NuoA, H, J, K, L, M, N constitute the membrane sector of the complex.</text>
</comment>
<dbReference type="InterPro" id="IPR038430">
    <property type="entry name" value="NDAH_ubi_oxred_su3_sf"/>
</dbReference>
<keyword evidence="6 7" id="KW-0472">Membrane</keyword>
<sequence length="129" mass="14643">MPLADAGSYADRYALVAVFVALGVLLPVAALTVGRLLRPHRPVREKLTTYESGNEPLQPESRVRFNVRYYVFALMFVVFDVETAFMYPWAVAYGRLGLFAVIEMFVFVVLLVIGFAYAWKKKVLTWTSI</sequence>
<protein>
    <recommendedName>
        <fullName evidence="7">NADH-quinone oxidoreductase subunit A</fullName>
        <ecNumber evidence="7">7.1.1.-</ecNumber>
    </recommendedName>
    <alternativeName>
        <fullName evidence="7">NADH dehydrogenase I subunit A</fullName>
    </alternativeName>
    <alternativeName>
        <fullName evidence="7">NDH-1 subunit A</fullName>
    </alternativeName>
    <alternativeName>
        <fullName evidence="7">NUO1</fullName>
    </alternativeName>
</protein>
<evidence type="ECO:0000256" key="7">
    <source>
        <dbReference type="HAMAP-Rule" id="MF_01394"/>
    </source>
</evidence>
<keyword evidence="7 8" id="KW-0520">NAD</keyword>
<comment type="catalytic activity">
    <reaction evidence="7 8">
        <text>a quinone + NADH + 5 H(+)(in) = a quinol + NAD(+) + 4 H(+)(out)</text>
        <dbReference type="Rhea" id="RHEA:57888"/>
        <dbReference type="ChEBI" id="CHEBI:15378"/>
        <dbReference type="ChEBI" id="CHEBI:24646"/>
        <dbReference type="ChEBI" id="CHEBI:57540"/>
        <dbReference type="ChEBI" id="CHEBI:57945"/>
        <dbReference type="ChEBI" id="CHEBI:132124"/>
    </reaction>
</comment>
<dbReference type="EC" id="7.1.1.-" evidence="7"/>
<feature type="transmembrane region" description="Helical" evidence="7">
    <location>
        <begin position="69"/>
        <end position="90"/>
    </location>
</feature>
<dbReference type="InterPro" id="IPR000440">
    <property type="entry name" value="NADH_UbQ/plastoQ_OxRdtase_su3"/>
</dbReference>
<evidence type="ECO:0000313" key="9">
    <source>
        <dbReference type="EMBL" id="PDO10382.1"/>
    </source>
</evidence>
<dbReference type="Gene3D" id="1.20.58.1610">
    <property type="entry name" value="NADH:ubiquinone/plastoquinone oxidoreductase, chain 3"/>
    <property type="match status" value="1"/>
</dbReference>
<dbReference type="AlphaFoldDB" id="A0A2A6E0B9"/>
<name>A0A2A6E0B9_9BACL</name>